<dbReference type="InterPro" id="IPR036928">
    <property type="entry name" value="AS_sf"/>
</dbReference>
<feature type="domain" description="Amidase" evidence="4">
    <location>
        <begin position="75"/>
        <end position="530"/>
    </location>
</feature>
<feature type="active site" description="Charge relay system" evidence="3">
    <location>
        <position position="131"/>
    </location>
</feature>
<dbReference type="HOGENOM" id="CLU_009600_9_2_1"/>
<comment type="similarity">
    <text evidence="1">Belongs to the amidase family.</text>
</comment>
<keyword evidence="2" id="KW-0378">Hydrolase</keyword>
<gene>
    <name evidence="5" type="ORF">A1O9_03512</name>
</gene>
<dbReference type="GeneID" id="25278446"/>
<evidence type="ECO:0000256" key="1">
    <source>
        <dbReference type="ARBA" id="ARBA00009199"/>
    </source>
</evidence>
<evidence type="ECO:0000259" key="4">
    <source>
        <dbReference type="Pfam" id="PF01425"/>
    </source>
</evidence>
<comment type="caution">
    <text evidence="5">The sequence shown here is derived from an EMBL/GenBank/DDBJ whole genome shotgun (WGS) entry which is preliminary data.</text>
</comment>
<accession>A0A072Q224</accession>
<dbReference type="SUPFAM" id="SSF75304">
    <property type="entry name" value="Amidase signature (AS) enzymes"/>
    <property type="match status" value="1"/>
</dbReference>
<dbReference type="Gene3D" id="3.90.1300.10">
    <property type="entry name" value="Amidase signature (AS) domain"/>
    <property type="match status" value="1"/>
</dbReference>
<evidence type="ECO:0000256" key="3">
    <source>
        <dbReference type="PIRSR" id="PIRSR001221-1"/>
    </source>
</evidence>
<evidence type="ECO:0000313" key="6">
    <source>
        <dbReference type="Proteomes" id="UP000027920"/>
    </source>
</evidence>
<dbReference type="OrthoDB" id="6428749at2759"/>
<name>A0A072Q224_9EURO</name>
<feature type="active site" description="Acyl-ester intermediate" evidence="3">
    <location>
        <position position="230"/>
    </location>
</feature>
<dbReference type="PIRSF" id="PIRSF001221">
    <property type="entry name" value="Amidase_fungi"/>
    <property type="match status" value="1"/>
</dbReference>
<reference evidence="5 6" key="1">
    <citation type="submission" date="2013-03" db="EMBL/GenBank/DDBJ databases">
        <title>The Genome Sequence of Exophiala aquamarina CBS 119918.</title>
        <authorList>
            <consortium name="The Broad Institute Genomics Platform"/>
            <person name="Cuomo C."/>
            <person name="de Hoog S."/>
            <person name="Gorbushina A."/>
            <person name="Walker B."/>
            <person name="Young S.K."/>
            <person name="Zeng Q."/>
            <person name="Gargeya S."/>
            <person name="Fitzgerald M."/>
            <person name="Haas B."/>
            <person name="Abouelleil A."/>
            <person name="Allen A.W."/>
            <person name="Alvarado L."/>
            <person name="Arachchi H.M."/>
            <person name="Berlin A.M."/>
            <person name="Chapman S.B."/>
            <person name="Gainer-Dewar J."/>
            <person name="Goldberg J."/>
            <person name="Griggs A."/>
            <person name="Gujja S."/>
            <person name="Hansen M."/>
            <person name="Howarth C."/>
            <person name="Imamovic A."/>
            <person name="Ireland A."/>
            <person name="Larimer J."/>
            <person name="McCowan C."/>
            <person name="Murphy C."/>
            <person name="Pearson M."/>
            <person name="Poon T.W."/>
            <person name="Priest M."/>
            <person name="Roberts A."/>
            <person name="Saif S."/>
            <person name="Shea T."/>
            <person name="Sisk P."/>
            <person name="Sykes S."/>
            <person name="Wortman J."/>
            <person name="Nusbaum C."/>
            <person name="Birren B."/>
        </authorList>
    </citation>
    <scope>NUCLEOTIDE SEQUENCE [LARGE SCALE GENOMIC DNA]</scope>
    <source>
        <strain evidence="5 6">CBS 119918</strain>
    </source>
</reference>
<dbReference type="STRING" id="1182545.A0A072Q224"/>
<dbReference type="Pfam" id="PF01425">
    <property type="entry name" value="Amidase"/>
    <property type="match status" value="1"/>
</dbReference>
<evidence type="ECO:0000313" key="5">
    <source>
        <dbReference type="EMBL" id="KEF61940.1"/>
    </source>
</evidence>
<proteinExistence type="inferred from homology"/>
<dbReference type="EMBL" id="AMGV01000002">
    <property type="protein sequence ID" value="KEF61940.1"/>
    <property type="molecule type" value="Genomic_DNA"/>
</dbReference>
<dbReference type="VEuPathDB" id="FungiDB:A1O9_03512"/>
<dbReference type="InterPro" id="IPR023631">
    <property type="entry name" value="Amidase_dom"/>
</dbReference>
<sequence length="543" mass="59063">MDWHKIAEKAQRRALDAIPQSWRLPAEALPTSLNASVIDVPQTCGLLNARQLEITELTATELLSRIAEGQMTSVEATEAFCIRSAIAHQLTNCLTSFFPKAALQVAIELDAHFSRTGRTIGPLHGLPIAIKDQYNVKGELSTLGYMANHENFATEDAAIVRTIRESGAVIFGKTTMPQTGMAVETTSPLWGTTKNPYNAQLVSGGSSGGDGVLVAMKGCPVCPSSDIGGSIRVPAAFNGLYSIRPSADRISKTGVIATLGGQISIKTSCGPVCHSLADVKLLANIVNAWPQMQFEPGIVPMPWRVLDPPNRKLSFGLLEYDGVCMPHPPILRGLRETAAKLAAAGHEVVPIKLPFDCWKVALTTWGIYFQTGAVELKARLAVGGEQMIPSLAYHLQAFGIKPLSACEAFALNRDMLDYKAQMSSFWNSPPGSSRPFDGLIAPVHPSASYPHNFPSWWGYTSLWNILDYPSLTLPIKRFKVSPELDAKNLDYLPLDNPFDKPTYEMYDPETFASQPLCIQLVGRPFQDEEITAVAEVVDAIINS</sequence>
<dbReference type="Proteomes" id="UP000027920">
    <property type="component" value="Unassembled WGS sequence"/>
</dbReference>
<evidence type="ECO:0000256" key="2">
    <source>
        <dbReference type="ARBA" id="ARBA00022801"/>
    </source>
</evidence>
<keyword evidence="6" id="KW-1185">Reference proteome</keyword>
<feature type="active site" description="Charge relay system" evidence="3">
    <location>
        <position position="206"/>
    </location>
</feature>
<dbReference type="AlphaFoldDB" id="A0A072Q224"/>
<organism evidence="5 6">
    <name type="scientific">Exophiala aquamarina CBS 119918</name>
    <dbReference type="NCBI Taxonomy" id="1182545"/>
    <lineage>
        <taxon>Eukaryota</taxon>
        <taxon>Fungi</taxon>
        <taxon>Dikarya</taxon>
        <taxon>Ascomycota</taxon>
        <taxon>Pezizomycotina</taxon>
        <taxon>Eurotiomycetes</taxon>
        <taxon>Chaetothyriomycetidae</taxon>
        <taxon>Chaetothyriales</taxon>
        <taxon>Herpotrichiellaceae</taxon>
        <taxon>Exophiala</taxon>
    </lineage>
</organism>
<dbReference type="RefSeq" id="XP_013264530.1">
    <property type="nucleotide sequence ID" value="XM_013409076.1"/>
</dbReference>
<protein>
    <recommendedName>
        <fullName evidence="4">Amidase domain-containing protein</fullName>
    </recommendedName>
</protein>
<dbReference type="PANTHER" id="PTHR46072">
    <property type="entry name" value="AMIDASE-RELATED-RELATED"/>
    <property type="match status" value="1"/>
</dbReference>
<dbReference type="GO" id="GO:0016787">
    <property type="term" value="F:hydrolase activity"/>
    <property type="evidence" value="ECO:0007669"/>
    <property type="project" value="UniProtKB-KW"/>
</dbReference>